<proteinExistence type="predicted"/>
<evidence type="ECO:0008006" key="4">
    <source>
        <dbReference type="Google" id="ProtNLM"/>
    </source>
</evidence>
<dbReference type="AlphaFoldDB" id="V4AXA5"/>
<sequence>MSPFLTAVVSLVFIQIAYGSNTTLVHLVTDQKITANKAARLLFDSQVYDNGHHYDINERVISVIKTAKYQLEGHASLTGAGAHSATIKIAKLSNGQETSLAECKTSDPKVTGNRCRIEVEDDLKDGDKVFMEAKATKDATLTNVDTYLFLSEKH</sequence>
<dbReference type="Proteomes" id="UP000030746">
    <property type="component" value="Unassembled WGS sequence"/>
</dbReference>
<evidence type="ECO:0000313" key="2">
    <source>
        <dbReference type="EMBL" id="ESP02208.1"/>
    </source>
</evidence>
<dbReference type="RefSeq" id="XP_009047366.1">
    <property type="nucleotide sequence ID" value="XM_009049118.1"/>
</dbReference>
<dbReference type="CTD" id="20237345"/>
<dbReference type="GeneID" id="20237345"/>
<evidence type="ECO:0000313" key="3">
    <source>
        <dbReference type="Proteomes" id="UP000030746"/>
    </source>
</evidence>
<accession>V4AXA5</accession>
<dbReference type="HOGENOM" id="CLU_1706260_0_0_1"/>
<organism evidence="2 3">
    <name type="scientific">Lottia gigantea</name>
    <name type="common">Giant owl limpet</name>
    <dbReference type="NCBI Taxonomy" id="225164"/>
    <lineage>
        <taxon>Eukaryota</taxon>
        <taxon>Metazoa</taxon>
        <taxon>Spiralia</taxon>
        <taxon>Lophotrochozoa</taxon>
        <taxon>Mollusca</taxon>
        <taxon>Gastropoda</taxon>
        <taxon>Patellogastropoda</taxon>
        <taxon>Lottioidea</taxon>
        <taxon>Lottiidae</taxon>
        <taxon>Lottia</taxon>
    </lineage>
</organism>
<reference evidence="2 3" key="1">
    <citation type="journal article" date="2013" name="Nature">
        <title>Insights into bilaterian evolution from three spiralian genomes.</title>
        <authorList>
            <person name="Simakov O."/>
            <person name="Marletaz F."/>
            <person name="Cho S.J."/>
            <person name="Edsinger-Gonzales E."/>
            <person name="Havlak P."/>
            <person name="Hellsten U."/>
            <person name="Kuo D.H."/>
            <person name="Larsson T."/>
            <person name="Lv J."/>
            <person name="Arendt D."/>
            <person name="Savage R."/>
            <person name="Osoegawa K."/>
            <person name="de Jong P."/>
            <person name="Grimwood J."/>
            <person name="Chapman J.A."/>
            <person name="Shapiro H."/>
            <person name="Aerts A."/>
            <person name="Otillar R.P."/>
            <person name="Terry A.Y."/>
            <person name="Boore J.L."/>
            <person name="Grigoriev I.V."/>
            <person name="Lindberg D.R."/>
            <person name="Seaver E.C."/>
            <person name="Weisblat D.A."/>
            <person name="Putnam N.H."/>
            <person name="Rokhsar D.S."/>
        </authorList>
    </citation>
    <scope>NUCLEOTIDE SEQUENCE [LARGE SCALE GENOMIC DNA]</scope>
</reference>
<name>V4AXA5_LOTGI</name>
<protein>
    <recommendedName>
        <fullName evidence="4">Cystatin domain-containing protein</fullName>
    </recommendedName>
</protein>
<evidence type="ECO:0000256" key="1">
    <source>
        <dbReference type="SAM" id="SignalP"/>
    </source>
</evidence>
<keyword evidence="1" id="KW-0732">Signal</keyword>
<gene>
    <name evidence="2" type="ORF">LOTGIDRAFT_157366</name>
</gene>
<dbReference type="KEGG" id="lgi:LOTGIDRAFT_157366"/>
<keyword evidence="3" id="KW-1185">Reference proteome</keyword>
<dbReference type="EMBL" id="KB200329">
    <property type="protein sequence ID" value="ESP02208.1"/>
    <property type="molecule type" value="Genomic_DNA"/>
</dbReference>
<feature type="signal peptide" evidence="1">
    <location>
        <begin position="1"/>
        <end position="19"/>
    </location>
</feature>
<feature type="chain" id="PRO_5004717586" description="Cystatin domain-containing protein" evidence="1">
    <location>
        <begin position="20"/>
        <end position="154"/>
    </location>
</feature>